<accession>A0A318S4J6</accession>
<evidence type="ECO:0008006" key="3">
    <source>
        <dbReference type="Google" id="ProtNLM"/>
    </source>
</evidence>
<dbReference type="OrthoDB" id="71100at2"/>
<dbReference type="EMBL" id="QJSX01000011">
    <property type="protein sequence ID" value="PYE52990.1"/>
    <property type="molecule type" value="Genomic_DNA"/>
</dbReference>
<dbReference type="AlphaFoldDB" id="A0A318S4J6"/>
<name>A0A318S4J6_9DEIO</name>
<organism evidence="1 2">
    <name type="scientific">Deinococcus yavapaiensis KR-236</name>
    <dbReference type="NCBI Taxonomy" id="694435"/>
    <lineage>
        <taxon>Bacteria</taxon>
        <taxon>Thermotogati</taxon>
        <taxon>Deinococcota</taxon>
        <taxon>Deinococci</taxon>
        <taxon>Deinococcales</taxon>
        <taxon>Deinococcaceae</taxon>
        <taxon>Deinococcus</taxon>
    </lineage>
</organism>
<reference evidence="1 2" key="1">
    <citation type="submission" date="2018-06" db="EMBL/GenBank/DDBJ databases">
        <title>Genomic Encyclopedia of Type Strains, Phase IV (KMG-IV): sequencing the most valuable type-strain genomes for metagenomic binning, comparative biology and taxonomic classification.</title>
        <authorList>
            <person name="Goeker M."/>
        </authorList>
    </citation>
    <scope>NUCLEOTIDE SEQUENCE [LARGE SCALE GENOMIC DNA]</scope>
    <source>
        <strain evidence="1 2">DSM 18048</strain>
    </source>
</reference>
<protein>
    <recommendedName>
        <fullName evidence="3">TubC N-terminal docking domain-containing protein</fullName>
    </recommendedName>
</protein>
<sequence length="124" mass="13249">MSADLVRLLRSLEVDGVRLGLAPDGRLRYRASVKLTPERLAELAEHKDVLTAAVRIGVGARLPGPLARLVGQAAQGSLQPGGLNTPGGLVTNVSEYVVHTAASHAVGNSDAERRLWNVWRALQR</sequence>
<dbReference type="RefSeq" id="WP_110887557.1">
    <property type="nucleotide sequence ID" value="NZ_QJSX01000011.1"/>
</dbReference>
<evidence type="ECO:0000313" key="1">
    <source>
        <dbReference type="EMBL" id="PYE52990.1"/>
    </source>
</evidence>
<dbReference type="Gene3D" id="1.10.10.1830">
    <property type="entry name" value="Non-ribosomal peptide synthase, adenylation domain"/>
    <property type="match status" value="1"/>
</dbReference>
<comment type="caution">
    <text evidence="1">The sequence shown here is derived from an EMBL/GenBank/DDBJ whole genome shotgun (WGS) entry which is preliminary data.</text>
</comment>
<proteinExistence type="predicted"/>
<dbReference type="Proteomes" id="UP000248326">
    <property type="component" value="Unassembled WGS sequence"/>
</dbReference>
<evidence type="ECO:0000313" key="2">
    <source>
        <dbReference type="Proteomes" id="UP000248326"/>
    </source>
</evidence>
<gene>
    <name evidence="1" type="ORF">DES52_111163</name>
</gene>
<dbReference type="InterPro" id="IPR044894">
    <property type="entry name" value="TubC_N_sf"/>
</dbReference>
<keyword evidence="2" id="KW-1185">Reference proteome</keyword>